<dbReference type="KEGG" id="smg:SMGWSS_190"/>
<sequence>MTFFKKKYIYIYEIISVLKSIHDPEISVDIYELGFIYDIRISNNFFIKIIMTLTTPNCPVAEILPLKVKNKIFNIKNVQNVEIILTFYPNWTSDMISIVYKKFGF</sequence>
<accession>A8Z638</accession>
<evidence type="ECO:0000313" key="3">
    <source>
        <dbReference type="Proteomes" id="UP000000781"/>
    </source>
</evidence>
<dbReference type="InterPro" id="IPR034904">
    <property type="entry name" value="FSCA_dom_sf"/>
</dbReference>
<dbReference type="PANTHER" id="PTHR42831:SF1">
    <property type="entry name" value="FE-S PROTEIN MATURATION AUXILIARY FACTOR YITW"/>
    <property type="match status" value="1"/>
</dbReference>
<dbReference type="Pfam" id="PF01883">
    <property type="entry name" value="FeS_assembly_P"/>
    <property type="match status" value="1"/>
</dbReference>
<dbReference type="AlphaFoldDB" id="A8Z638"/>
<dbReference type="PANTHER" id="PTHR42831">
    <property type="entry name" value="FE-S PROTEIN MATURATION AUXILIARY FACTOR YITW"/>
    <property type="match status" value="1"/>
</dbReference>
<dbReference type="Gene3D" id="3.30.300.130">
    <property type="entry name" value="Fe-S cluster assembly (FSCA)"/>
    <property type="match status" value="1"/>
</dbReference>
<reference evidence="2 3" key="1">
    <citation type="journal article" date="2007" name="Proc. Natl. Acad. Sci. U.S.A.">
        <title>Parallel genomic evolution and metabolic interdependence in an ancient symbiosis.</title>
        <authorList>
            <person name="McCutcheon J.P."/>
            <person name="Moran N.A."/>
        </authorList>
    </citation>
    <scope>NUCLEOTIDE SEQUENCE [LARGE SCALE GENOMIC DNA]</scope>
    <source>
        <strain evidence="2 3">GWSS</strain>
    </source>
</reference>
<evidence type="ECO:0000259" key="1">
    <source>
        <dbReference type="Pfam" id="PF01883"/>
    </source>
</evidence>
<gene>
    <name evidence="2" type="ordered locus">SMGWSS_190</name>
</gene>
<dbReference type="BioCyc" id="CSUL444179:GHLI-188-MONOMER"/>
<dbReference type="InterPro" id="IPR052339">
    <property type="entry name" value="Fe-S_Maturation_MIP18"/>
</dbReference>
<organism evidence="2 3">
    <name type="scientific">Karelsulcia muelleri (strain GWSS)</name>
    <name type="common">Sulcia muelleri</name>
    <dbReference type="NCBI Taxonomy" id="444179"/>
    <lineage>
        <taxon>Bacteria</taxon>
        <taxon>Pseudomonadati</taxon>
        <taxon>Bacteroidota</taxon>
        <taxon>Flavobacteriia</taxon>
        <taxon>Flavobacteriales</taxon>
        <taxon>Candidatus Karelsulcia</taxon>
    </lineage>
</organism>
<dbReference type="EMBL" id="CP000770">
    <property type="protein sequence ID" value="ABS30589.1"/>
    <property type="molecule type" value="Genomic_DNA"/>
</dbReference>
<dbReference type="STRING" id="444179.SMGWSS_190"/>
<evidence type="ECO:0000313" key="2">
    <source>
        <dbReference type="EMBL" id="ABS30589.1"/>
    </source>
</evidence>
<protein>
    <submittedName>
        <fullName evidence="2">Protein containing DUF59</fullName>
    </submittedName>
</protein>
<dbReference type="InterPro" id="IPR002744">
    <property type="entry name" value="MIP18-like"/>
</dbReference>
<name>A8Z638_KARMG</name>
<feature type="domain" description="MIP18 family-like" evidence="1">
    <location>
        <begin position="13"/>
        <end position="82"/>
    </location>
</feature>
<dbReference type="SUPFAM" id="SSF117916">
    <property type="entry name" value="Fe-S cluster assembly (FSCA) domain-like"/>
    <property type="match status" value="1"/>
</dbReference>
<proteinExistence type="predicted"/>
<dbReference type="HOGENOM" id="CLU_091588_2_0_10"/>
<dbReference type="Proteomes" id="UP000000781">
    <property type="component" value="Chromosome"/>
</dbReference>